<dbReference type="STRING" id="6689.A0A3R7PR68"/>
<feature type="compositionally biased region" description="Pro residues" evidence="9">
    <location>
        <begin position="357"/>
        <end position="368"/>
    </location>
</feature>
<dbReference type="GO" id="GO:0000493">
    <property type="term" value="P:box H/ACA snoRNP assembly"/>
    <property type="evidence" value="ECO:0007669"/>
    <property type="project" value="InterPro"/>
</dbReference>
<proteinExistence type="inferred from homology"/>
<evidence type="ECO:0000313" key="11">
    <source>
        <dbReference type="Proteomes" id="UP000283509"/>
    </source>
</evidence>
<comment type="caution">
    <text evidence="10">The sequence shown here is derived from an EMBL/GenBank/DDBJ whole genome shotgun (WGS) entry which is preliminary data.</text>
</comment>
<evidence type="ECO:0000256" key="7">
    <source>
        <dbReference type="ARBA" id="ARBA00022884"/>
    </source>
</evidence>
<dbReference type="SUPFAM" id="SSF50447">
    <property type="entry name" value="Translation proteins"/>
    <property type="match status" value="1"/>
</dbReference>
<sequence>MFFRPKVVKQNNQKRGVLCTQGELLLEDLPPIEDLYISVPEEQAHPIGTVFSIVEQQVVVQGFPNIPPIDLDSVLFLEKGQRALGQVFDVFGPVQEPLYVVRFNSSEHIKEFKVNKGDHVYFAPTTEHTSFVVVDELMRMKGSDASGMQNNEPLPSEHVDFSDDEEEARVIRESRQNKYTSGTGEFQSQKKRSRGQNAAKDSMEGMGHGPKPGQGRGESRSNGRGPNPFSDMRMPMRPSNRFCYPHPMQPRFGPRGPPQFPMRPPGPVLGPSGFAGPPDMGMGMHNNMHGPPGMPVEPFLYDPNTHTQMDMSAGPVMDAEGFSGGLPPPPAATSWPQPPQFQFGGPPQFDGPRGPGCYPPPPPPPPGVTGPSGYHIPPGHFQSMGPSRPMKPPFQHPPASGGPTMENGDGMGGWGPPSGVPRHPPPPPHIASQLPPAQIPFDNSQVPPPPMHPPPPRNANPPWKKF</sequence>
<dbReference type="PANTHER" id="PTHR31633:SF1">
    <property type="entry name" value="H_ACA RIBONUCLEOPROTEIN COMPLEX NON-CORE SUBUNIT NAF1"/>
    <property type="match status" value="1"/>
</dbReference>
<dbReference type="GO" id="GO:0043489">
    <property type="term" value="P:RNA stabilization"/>
    <property type="evidence" value="ECO:0007669"/>
    <property type="project" value="UniProtKB-ARBA"/>
</dbReference>
<dbReference type="InterPro" id="IPR040309">
    <property type="entry name" value="Naf1"/>
</dbReference>
<dbReference type="GO" id="GO:0006364">
    <property type="term" value="P:rRNA processing"/>
    <property type="evidence" value="ECO:0007669"/>
    <property type="project" value="UniProtKB-KW"/>
</dbReference>
<gene>
    <name evidence="10" type="ORF">C7M84_007008</name>
</gene>
<keyword evidence="11" id="KW-1185">Reference proteome</keyword>
<dbReference type="Gene3D" id="2.40.10.230">
    <property type="entry name" value="Probable tRNA pseudouridine synthase domain"/>
    <property type="match status" value="1"/>
</dbReference>
<feature type="region of interest" description="Disordered" evidence="9">
    <location>
        <begin position="143"/>
        <end position="237"/>
    </location>
</feature>
<dbReference type="GO" id="GO:0001522">
    <property type="term" value="P:pseudouridine synthesis"/>
    <property type="evidence" value="ECO:0007669"/>
    <property type="project" value="InterPro"/>
</dbReference>
<dbReference type="PANTHER" id="PTHR31633">
    <property type="entry name" value="H/ACA RIBONUCLEOPROTEIN COMPLEX NON-CORE SUBUNIT NAF1"/>
    <property type="match status" value="1"/>
</dbReference>
<evidence type="ECO:0000256" key="9">
    <source>
        <dbReference type="SAM" id="MobiDB-lite"/>
    </source>
</evidence>
<feature type="region of interest" description="Disordered" evidence="9">
    <location>
        <begin position="321"/>
        <end position="466"/>
    </location>
</feature>
<feature type="compositionally biased region" description="Pro residues" evidence="9">
    <location>
        <begin position="326"/>
        <end position="339"/>
    </location>
</feature>
<evidence type="ECO:0000256" key="6">
    <source>
        <dbReference type="ARBA" id="ARBA00022553"/>
    </source>
</evidence>
<dbReference type="InterPro" id="IPR007504">
    <property type="entry name" value="H/ACA_rnp_Gar1/Naf1"/>
</dbReference>
<dbReference type="InterPro" id="IPR009000">
    <property type="entry name" value="Transl_B-barrel_sf"/>
</dbReference>
<dbReference type="Proteomes" id="UP000283509">
    <property type="component" value="Unassembled WGS sequence"/>
</dbReference>
<dbReference type="Pfam" id="PF04410">
    <property type="entry name" value="Gar1"/>
    <property type="match status" value="1"/>
</dbReference>
<feature type="compositionally biased region" description="Low complexity" evidence="9">
    <location>
        <begin position="340"/>
        <end position="356"/>
    </location>
</feature>
<feature type="compositionally biased region" description="Pro residues" evidence="9">
    <location>
        <begin position="446"/>
        <end position="459"/>
    </location>
</feature>
<evidence type="ECO:0000256" key="2">
    <source>
        <dbReference type="ARBA" id="ARBA00009801"/>
    </source>
</evidence>
<dbReference type="EMBL" id="QCYY01001888">
    <property type="protein sequence ID" value="ROT74481.1"/>
    <property type="molecule type" value="Genomic_DNA"/>
</dbReference>
<organism evidence="10 11">
    <name type="scientific">Penaeus vannamei</name>
    <name type="common">Whiteleg shrimp</name>
    <name type="synonym">Litopenaeus vannamei</name>
    <dbReference type="NCBI Taxonomy" id="6689"/>
    <lineage>
        <taxon>Eukaryota</taxon>
        <taxon>Metazoa</taxon>
        <taxon>Ecdysozoa</taxon>
        <taxon>Arthropoda</taxon>
        <taxon>Crustacea</taxon>
        <taxon>Multicrustacea</taxon>
        <taxon>Malacostraca</taxon>
        <taxon>Eumalacostraca</taxon>
        <taxon>Eucarida</taxon>
        <taxon>Decapoda</taxon>
        <taxon>Dendrobranchiata</taxon>
        <taxon>Penaeoidea</taxon>
        <taxon>Penaeidae</taxon>
        <taxon>Penaeus</taxon>
    </lineage>
</organism>
<accession>A0A3R7PR68</accession>
<feature type="compositionally biased region" description="Pro residues" evidence="9">
    <location>
        <begin position="418"/>
        <end position="429"/>
    </location>
</feature>
<dbReference type="AlphaFoldDB" id="A0A3R7PR68"/>
<name>A0A3R7PR68_PENVA</name>
<protein>
    <recommendedName>
        <fullName evidence="3">H/ACA ribonucleoprotein complex non-core subunit NAF1</fullName>
    </recommendedName>
</protein>
<evidence type="ECO:0000256" key="1">
    <source>
        <dbReference type="ARBA" id="ARBA00004123"/>
    </source>
</evidence>
<evidence type="ECO:0000256" key="8">
    <source>
        <dbReference type="ARBA" id="ARBA00023242"/>
    </source>
</evidence>
<feature type="compositionally biased region" description="Gly residues" evidence="9">
    <location>
        <begin position="206"/>
        <end position="216"/>
    </location>
</feature>
<dbReference type="OrthoDB" id="21550at2759"/>
<reference evidence="10 11" key="2">
    <citation type="submission" date="2019-01" db="EMBL/GenBank/DDBJ databases">
        <title>The decoding of complex shrimp genome reveals the adaptation for benthos swimmer, frequently molting mechanism and breeding impact on genome.</title>
        <authorList>
            <person name="Sun Y."/>
            <person name="Gao Y."/>
            <person name="Yu Y."/>
        </authorList>
    </citation>
    <scope>NUCLEOTIDE SEQUENCE [LARGE SCALE GENOMIC DNA]</scope>
    <source>
        <tissue evidence="10">Muscle</tissue>
    </source>
</reference>
<keyword evidence="7" id="KW-0694">RNA-binding</keyword>
<keyword evidence="4" id="KW-0690">Ribosome biogenesis</keyword>
<evidence type="ECO:0000256" key="5">
    <source>
        <dbReference type="ARBA" id="ARBA00022552"/>
    </source>
</evidence>
<comment type="subcellular location">
    <subcellularLocation>
        <location evidence="1">Nucleus</location>
    </subcellularLocation>
</comment>
<dbReference type="GO" id="GO:0005732">
    <property type="term" value="C:sno(s)RNA-containing ribonucleoprotein complex"/>
    <property type="evidence" value="ECO:0007669"/>
    <property type="project" value="InterPro"/>
</dbReference>
<dbReference type="InterPro" id="IPR038664">
    <property type="entry name" value="Gar1/Naf1_Cbf5-bd_sf"/>
</dbReference>
<evidence type="ECO:0000313" key="10">
    <source>
        <dbReference type="EMBL" id="ROT74481.1"/>
    </source>
</evidence>
<keyword evidence="6" id="KW-0597">Phosphoprotein</keyword>
<evidence type="ECO:0000256" key="3">
    <source>
        <dbReference type="ARBA" id="ARBA00021438"/>
    </source>
</evidence>
<comment type="similarity">
    <text evidence="2">Belongs to the NAF1 family.</text>
</comment>
<reference evidence="10 11" key="1">
    <citation type="submission" date="2018-04" db="EMBL/GenBank/DDBJ databases">
        <authorList>
            <person name="Zhang X."/>
            <person name="Yuan J."/>
            <person name="Li F."/>
            <person name="Xiang J."/>
        </authorList>
    </citation>
    <scope>NUCLEOTIDE SEQUENCE [LARGE SCALE GENOMIC DNA]</scope>
    <source>
        <tissue evidence="10">Muscle</tissue>
    </source>
</reference>
<keyword evidence="8" id="KW-0539">Nucleus</keyword>
<evidence type="ECO:0000256" key="4">
    <source>
        <dbReference type="ARBA" id="ARBA00022517"/>
    </source>
</evidence>
<dbReference type="GO" id="GO:0005634">
    <property type="term" value="C:nucleus"/>
    <property type="evidence" value="ECO:0007669"/>
    <property type="project" value="UniProtKB-SubCell"/>
</dbReference>
<keyword evidence="5" id="KW-0698">rRNA processing</keyword>
<dbReference type="GO" id="GO:0003723">
    <property type="term" value="F:RNA binding"/>
    <property type="evidence" value="ECO:0007669"/>
    <property type="project" value="UniProtKB-KW"/>
</dbReference>
<dbReference type="FunFam" id="2.40.10.230:FF:000002">
    <property type="entry name" value="H/ACA ribonucleoprotein complex non-core subunit NAF1"/>
    <property type="match status" value="1"/>
</dbReference>
<feature type="compositionally biased region" description="Polar residues" evidence="9">
    <location>
        <begin position="177"/>
        <end position="187"/>
    </location>
</feature>